<name>A0AAW2F4C7_9HYME</name>
<dbReference type="PROSITE" id="PS50240">
    <property type="entry name" value="TRYPSIN_DOM"/>
    <property type="match status" value="1"/>
</dbReference>
<dbReference type="FunFam" id="2.40.10.10:FF:000047">
    <property type="entry name" value="Trypsin eta"/>
    <property type="match status" value="1"/>
</dbReference>
<dbReference type="SMART" id="SM00020">
    <property type="entry name" value="Tryp_SPc"/>
    <property type="match status" value="1"/>
</dbReference>
<gene>
    <name evidence="12" type="ORF">PUN28_014214</name>
</gene>
<dbReference type="GO" id="GO:0005576">
    <property type="term" value="C:extracellular region"/>
    <property type="evidence" value="ECO:0007669"/>
    <property type="project" value="UniProtKB-SubCell"/>
</dbReference>
<dbReference type="EC" id="3.4.21.1" evidence="7"/>
<dbReference type="PRINTS" id="PR00722">
    <property type="entry name" value="CHYMOTRYPSIN"/>
</dbReference>
<evidence type="ECO:0000313" key="12">
    <source>
        <dbReference type="EMBL" id="KAL0108952.1"/>
    </source>
</evidence>
<keyword evidence="10" id="KW-0812">Transmembrane</keyword>
<feature type="region of interest" description="Disordered" evidence="9">
    <location>
        <begin position="136"/>
        <end position="181"/>
    </location>
</feature>
<evidence type="ECO:0000256" key="10">
    <source>
        <dbReference type="SAM" id="Phobius"/>
    </source>
</evidence>
<dbReference type="PROSITE" id="PS00134">
    <property type="entry name" value="TRYPSIN_HIS"/>
    <property type="match status" value="1"/>
</dbReference>
<keyword evidence="4 8" id="KW-0378">Hydrolase</keyword>
<keyword evidence="6" id="KW-1015">Disulfide bond</keyword>
<evidence type="ECO:0000256" key="3">
    <source>
        <dbReference type="ARBA" id="ARBA00022670"/>
    </source>
</evidence>
<evidence type="ECO:0000259" key="11">
    <source>
        <dbReference type="PROSITE" id="PS50240"/>
    </source>
</evidence>
<feature type="region of interest" description="Disordered" evidence="9">
    <location>
        <begin position="78"/>
        <end position="112"/>
    </location>
</feature>
<dbReference type="InterPro" id="IPR018114">
    <property type="entry name" value="TRYPSIN_HIS"/>
</dbReference>
<evidence type="ECO:0000256" key="2">
    <source>
        <dbReference type="ARBA" id="ARBA00022525"/>
    </source>
</evidence>
<proteinExistence type="predicted"/>
<feature type="compositionally biased region" description="Low complexity" evidence="9">
    <location>
        <begin position="81"/>
        <end position="94"/>
    </location>
</feature>
<dbReference type="PROSITE" id="PS00135">
    <property type="entry name" value="TRYPSIN_SER"/>
    <property type="match status" value="1"/>
</dbReference>
<dbReference type="EMBL" id="JADYXP020000015">
    <property type="protein sequence ID" value="KAL0108952.1"/>
    <property type="molecule type" value="Genomic_DNA"/>
</dbReference>
<keyword evidence="3 8" id="KW-0645">Protease</keyword>
<dbReference type="InterPro" id="IPR001314">
    <property type="entry name" value="Peptidase_S1A"/>
</dbReference>
<dbReference type="GO" id="GO:0016485">
    <property type="term" value="P:protein processing"/>
    <property type="evidence" value="ECO:0007669"/>
    <property type="project" value="UniProtKB-ARBA"/>
</dbReference>
<evidence type="ECO:0000256" key="8">
    <source>
        <dbReference type="RuleBase" id="RU363034"/>
    </source>
</evidence>
<dbReference type="InterPro" id="IPR001254">
    <property type="entry name" value="Trypsin_dom"/>
</dbReference>
<evidence type="ECO:0000256" key="1">
    <source>
        <dbReference type="ARBA" id="ARBA00004239"/>
    </source>
</evidence>
<evidence type="ECO:0000256" key="4">
    <source>
        <dbReference type="ARBA" id="ARBA00022801"/>
    </source>
</evidence>
<feature type="compositionally biased region" description="Polar residues" evidence="9">
    <location>
        <begin position="95"/>
        <end position="107"/>
    </location>
</feature>
<dbReference type="Gene3D" id="2.40.10.10">
    <property type="entry name" value="Trypsin-like serine proteases"/>
    <property type="match status" value="1"/>
</dbReference>
<protein>
    <recommendedName>
        <fullName evidence="7">chymotrypsin</fullName>
        <ecNumber evidence="7">3.4.21.1</ecNumber>
    </recommendedName>
</protein>
<dbReference type="PANTHER" id="PTHR24252:SF7">
    <property type="entry name" value="HYALIN"/>
    <property type="match status" value="1"/>
</dbReference>
<feature type="domain" description="Peptidase S1" evidence="11">
    <location>
        <begin position="243"/>
        <end position="479"/>
    </location>
</feature>
<sequence>MLGSLPTLIFYAFSSLHFLLLFLPIMFISTKLKARDKREKRGDSSPPQAVYYGFPKKDSNKVELSSNINNNPFLRSAIHFPNNQNQNPFLQPVNTNKNENPPITTPSNNNLFPNRLNENNDNLFYFPDSINNPFLNPIKSDTRTGTESSSSQPFNTPRPTTNKNDFVTSPSKMPSPNISPISHVPSLEDIISMKTNLVKTISERKCDTYVEEIAGSTIISPLTGGSSDVIKVPNVCENTNRLVVGGVDADHSEFPHMVALGFERSTFVLMCGGSLISHNWVLSAAHCTYGPEGSPTHARIGLHKLSEQEGILITIKNLTRHPDYTPPAMYADIALIELTNDVPFSTSIRPACLYQQYDTVPTKAWVSGWGVTAFGGDISDTLQKVQLDLVDNLLCTRQYNSSIEVPYGVSPSMICAGDPHKDSCQGDSGGPLQMIHPTNECVFQIIGVTSFGMGCATDHIPGVYTRVSHYLTWIENIIWPQE</sequence>
<evidence type="ECO:0000256" key="5">
    <source>
        <dbReference type="ARBA" id="ARBA00022825"/>
    </source>
</evidence>
<reference evidence="12 13" key="1">
    <citation type="submission" date="2023-03" db="EMBL/GenBank/DDBJ databases">
        <title>High recombination rates correlate with genetic variation in Cardiocondyla obscurior ants.</title>
        <authorList>
            <person name="Errbii M."/>
        </authorList>
    </citation>
    <scope>NUCLEOTIDE SEQUENCE [LARGE SCALE GENOMIC DNA]</scope>
    <source>
        <strain evidence="12">Alpha-2009</strain>
        <tissue evidence="12">Whole body</tissue>
    </source>
</reference>
<accession>A0AAW2F4C7</accession>
<keyword evidence="10" id="KW-0472">Membrane</keyword>
<keyword evidence="13" id="KW-1185">Reference proteome</keyword>
<dbReference type="CDD" id="cd00190">
    <property type="entry name" value="Tryp_SPc"/>
    <property type="match status" value="1"/>
</dbReference>
<evidence type="ECO:0000256" key="9">
    <source>
        <dbReference type="SAM" id="MobiDB-lite"/>
    </source>
</evidence>
<comment type="caution">
    <text evidence="12">The sequence shown here is derived from an EMBL/GenBank/DDBJ whole genome shotgun (WGS) entry which is preliminary data.</text>
</comment>
<dbReference type="InterPro" id="IPR043504">
    <property type="entry name" value="Peptidase_S1_PA_chymotrypsin"/>
</dbReference>
<organism evidence="12 13">
    <name type="scientific">Cardiocondyla obscurior</name>
    <dbReference type="NCBI Taxonomy" id="286306"/>
    <lineage>
        <taxon>Eukaryota</taxon>
        <taxon>Metazoa</taxon>
        <taxon>Ecdysozoa</taxon>
        <taxon>Arthropoda</taxon>
        <taxon>Hexapoda</taxon>
        <taxon>Insecta</taxon>
        <taxon>Pterygota</taxon>
        <taxon>Neoptera</taxon>
        <taxon>Endopterygota</taxon>
        <taxon>Hymenoptera</taxon>
        <taxon>Apocrita</taxon>
        <taxon>Aculeata</taxon>
        <taxon>Formicoidea</taxon>
        <taxon>Formicidae</taxon>
        <taxon>Myrmicinae</taxon>
        <taxon>Cardiocondyla</taxon>
    </lineage>
</organism>
<keyword evidence="5 8" id="KW-0720">Serine protease</keyword>
<dbReference type="Pfam" id="PF00089">
    <property type="entry name" value="Trypsin"/>
    <property type="match status" value="1"/>
</dbReference>
<evidence type="ECO:0000313" key="13">
    <source>
        <dbReference type="Proteomes" id="UP001430953"/>
    </source>
</evidence>
<evidence type="ECO:0000256" key="7">
    <source>
        <dbReference type="ARBA" id="ARBA00044036"/>
    </source>
</evidence>
<feature type="compositionally biased region" description="Polar residues" evidence="9">
    <location>
        <begin position="143"/>
        <end position="180"/>
    </location>
</feature>
<dbReference type="InterPro" id="IPR033116">
    <property type="entry name" value="TRYPSIN_SER"/>
</dbReference>
<evidence type="ECO:0000256" key="6">
    <source>
        <dbReference type="ARBA" id="ARBA00023157"/>
    </source>
</evidence>
<dbReference type="Proteomes" id="UP001430953">
    <property type="component" value="Unassembled WGS sequence"/>
</dbReference>
<dbReference type="SUPFAM" id="SSF50494">
    <property type="entry name" value="Trypsin-like serine proteases"/>
    <property type="match status" value="1"/>
</dbReference>
<dbReference type="GO" id="GO:0004252">
    <property type="term" value="F:serine-type endopeptidase activity"/>
    <property type="evidence" value="ECO:0007669"/>
    <property type="project" value="UniProtKB-EC"/>
</dbReference>
<dbReference type="InterPro" id="IPR009003">
    <property type="entry name" value="Peptidase_S1_PA"/>
</dbReference>
<comment type="subcellular location">
    <subcellularLocation>
        <location evidence="1">Secreted</location>
        <location evidence="1">Extracellular space</location>
    </subcellularLocation>
</comment>
<feature type="transmembrane region" description="Helical" evidence="10">
    <location>
        <begin position="6"/>
        <end position="28"/>
    </location>
</feature>
<keyword evidence="10" id="KW-1133">Transmembrane helix</keyword>
<keyword evidence="2" id="KW-0964">Secreted</keyword>
<dbReference type="AlphaFoldDB" id="A0AAW2F4C7"/>
<dbReference type="PANTHER" id="PTHR24252">
    <property type="entry name" value="ACROSIN-RELATED"/>
    <property type="match status" value="1"/>
</dbReference>